<dbReference type="AlphaFoldDB" id="A0A061BEF5"/>
<feature type="transmembrane region" description="Helical" evidence="6">
    <location>
        <begin position="195"/>
        <end position="215"/>
    </location>
</feature>
<feature type="transmembrane region" description="Helical" evidence="6">
    <location>
        <begin position="103"/>
        <end position="124"/>
    </location>
</feature>
<feature type="transmembrane region" description="Helical" evidence="6">
    <location>
        <begin position="164"/>
        <end position="183"/>
    </location>
</feature>
<keyword evidence="3 6" id="KW-0812">Transmembrane</keyword>
<feature type="transmembrane region" description="Helical" evidence="6">
    <location>
        <begin position="385"/>
        <end position="407"/>
    </location>
</feature>
<dbReference type="SUPFAM" id="SSF103473">
    <property type="entry name" value="MFS general substrate transporter"/>
    <property type="match status" value="1"/>
</dbReference>
<dbReference type="InterPro" id="IPR020846">
    <property type="entry name" value="MFS_dom"/>
</dbReference>
<evidence type="ECO:0000313" key="10">
    <source>
        <dbReference type="Proteomes" id="UP000189513"/>
    </source>
</evidence>
<name>A0A061BEF5_CYBFA</name>
<dbReference type="InterPro" id="IPR036259">
    <property type="entry name" value="MFS_trans_sf"/>
</dbReference>
<dbReference type="GO" id="GO:0016020">
    <property type="term" value="C:membrane"/>
    <property type="evidence" value="ECO:0007669"/>
    <property type="project" value="UniProtKB-SubCell"/>
</dbReference>
<feature type="transmembrane region" description="Helical" evidence="6">
    <location>
        <begin position="257"/>
        <end position="281"/>
    </location>
</feature>
<feature type="domain" description="Major facilitator superfamily (MFS) profile" evidence="7">
    <location>
        <begin position="20"/>
        <end position="469"/>
    </location>
</feature>
<feature type="transmembrane region" description="Helical" evidence="6">
    <location>
        <begin position="130"/>
        <end position="152"/>
    </location>
</feature>
<accession>A0A061BEF5</accession>
<dbReference type="PANTHER" id="PTHR43791">
    <property type="entry name" value="PERMEASE-RELATED"/>
    <property type="match status" value="1"/>
</dbReference>
<comment type="subcellular location">
    <subcellularLocation>
        <location evidence="1">Membrane</location>
        <topology evidence="1">Multi-pass membrane protein</topology>
    </subcellularLocation>
</comment>
<evidence type="ECO:0000256" key="6">
    <source>
        <dbReference type="SAM" id="Phobius"/>
    </source>
</evidence>
<evidence type="ECO:0000256" key="4">
    <source>
        <dbReference type="ARBA" id="ARBA00022989"/>
    </source>
</evidence>
<keyword evidence="2" id="KW-0813">Transport</keyword>
<dbReference type="EMBL" id="MPUK01000006">
    <property type="protein sequence ID" value="ONH66782.1"/>
    <property type="molecule type" value="Genomic_DNA"/>
</dbReference>
<evidence type="ECO:0000259" key="7">
    <source>
        <dbReference type="PROSITE" id="PS50850"/>
    </source>
</evidence>
<dbReference type="InterPro" id="IPR011701">
    <property type="entry name" value="MFS"/>
</dbReference>
<dbReference type="Proteomes" id="UP000189513">
    <property type="component" value="Unassembled WGS sequence"/>
</dbReference>
<dbReference type="OrthoDB" id="6730379at2759"/>
<feature type="transmembrane region" description="Helical" evidence="6">
    <location>
        <begin position="301"/>
        <end position="321"/>
    </location>
</feature>
<dbReference type="EMBL" id="LK052922">
    <property type="protein sequence ID" value="CDR47752.1"/>
    <property type="molecule type" value="Genomic_DNA"/>
</dbReference>
<evidence type="ECO:0000256" key="3">
    <source>
        <dbReference type="ARBA" id="ARBA00022692"/>
    </source>
</evidence>
<feature type="transmembrane region" description="Helical" evidence="6">
    <location>
        <begin position="328"/>
        <end position="349"/>
    </location>
</feature>
<organism evidence="8">
    <name type="scientific">Cyberlindnera fabianii</name>
    <name type="common">Yeast</name>
    <name type="synonym">Hansenula fabianii</name>
    <dbReference type="NCBI Taxonomy" id="36022"/>
    <lineage>
        <taxon>Eukaryota</taxon>
        <taxon>Fungi</taxon>
        <taxon>Dikarya</taxon>
        <taxon>Ascomycota</taxon>
        <taxon>Saccharomycotina</taxon>
        <taxon>Saccharomycetes</taxon>
        <taxon>Phaffomycetales</taxon>
        <taxon>Phaffomycetaceae</taxon>
        <taxon>Cyberlindnera</taxon>
    </lineage>
</organism>
<keyword evidence="4 6" id="KW-1133">Transmembrane helix</keyword>
<evidence type="ECO:0000256" key="2">
    <source>
        <dbReference type="ARBA" id="ARBA00022448"/>
    </source>
</evidence>
<evidence type="ECO:0000313" key="8">
    <source>
        <dbReference type="EMBL" id="CDR47752.1"/>
    </source>
</evidence>
<dbReference type="OMA" id="ITNIYIW"/>
<dbReference type="PROSITE" id="PS50850">
    <property type="entry name" value="MFS"/>
    <property type="match status" value="1"/>
</dbReference>
<protein>
    <submittedName>
        <fullName evidence="8">CYFA0S37e00232g1_1</fullName>
    </submittedName>
    <submittedName>
        <fullName evidence="9">Thiamine pathway transporter THI73</fullName>
    </submittedName>
</protein>
<dbReference type="PANTHER" id="PTHR43791:SF40">
    <property type="entry name" value="THIAMINE PATHWAY TRANSPORTER THI73"/>
    <property type="match status" value="1"/>
</dbReference>
<feature type="transmembrane region" description="Helical" evidence="6">
    <location>
        <begin position="419"/>
        <end position="439"/>
    </location>
</feature>
<reference evidence="10" key="2">
    <citation type="journal article" date="2017" name="Genome Announc.">
        <title>Genome sequences of Cyberlindnera fabianii 65, Pichia kudriavzevii 129, and Saccharomyces cerevisiae 131 isolated from fermented masau fruits in Zimbabwe.</title>
        <authorList>
            <person name="van Rijswijck I.M.H."/>
            <person name="Derks M.F.L."/>
            <person name="Abee T."/>
            <person name="de Ridder D."/>
            <person name="Smid E.J."/>
        </authorList>
    </citation>
    <scope>NUCLEOTIDE SEQUENCE [LARGE SCALE GENOMIC DNA]</scope>
    <source>
        <strain evidence="10">65</strain>
    </source>
</reference>
<keyword evidence="10" id="KW-1185">Reference proteome</keyword>
<dbReference type="Pfam" id="PF07690">
    <property type="entry name" value="MFS_1"/>
    <property type="match status" value="1"/>
</dbReference>
<reference evidence="8" key="1">
    <citation type="journal article" date="2014" name="Genome Announc.">
        <title>Genome sequence of the yeast Cyberlindnera fabianii (Hansenula fabianii).</title>
        <authorList>
            <person name="Freel K.C."/>
            <person name="Sarilar V."/>
            <person name="Neuveglise C."/>
            <person name="Devillers H."/>
            <person name="Friedrich A."/>
            <person name="Schacherer J."/>
        </authorList>
    </citation>
    <scope>NUCLEOTIDE SEQUENCE</scope>
    <source>
        <strain evidence="8">YJS4271</strain>
    </source>
</reference>
<dbReference type="Gene3D" id="1.20.1250.20">
    <property type="entry name" value="MFS general substrate transporter like domains"/>
    <property type="match status" value="1"/>
</dbReference>
<evidence type="ECO:0000256" key="1">
    <source>
        <dbReference type="ARBA" id="ARBA00004141"/>
    </source>
</evidence>
<evidence type="ECO:0000313" key="9">
    <source>
        <dbReference type="EMBL" id="ONH66782.1"/>
    </source>
</evidence>
<dbReference type="STRING" id="36022.A0A061BEF5"/>
<dbReference type="VEuPathDB" id="FungiDB:BON22_3592"/>
<sequence length="469" mass="51955">MSDIDVAKKYLEKEEAESVVSEEVNYSHVLRKVDLHIMPIVMAIYFFQFLDKALLNYSAVMGIKKNLKGNEFANLGTIFNVAYIIGEPISGYLLQRFPLAKTFTCAIVGWAIVVACHAACHTYASLMVMRVLLGLFESSTVIALVSITGMYYTRSEQSKRIGIWAAQAGTATIIGGLMSFAFQHVNSSVLEAWQILFMVFGIITFLFGGVIYLCLPDNLANAKFLTELEKRALVEHVRDNQTGIENKKFKWEQVKELLFGDVLTWLMFVLTITSQIVTGSLGTFSTTVVATFGFSNKDAALLQIPIGVMIVICCVCPAWLVSRYGSFTIIHISTYVPSIAGAGMLFSHGQLTQLFGLYLLYPGSCAITLLYVWNGANTAGHTKRIFRNAVTMVAFGVANIIGPQLFQANTAPRYVPAKITILVTQAVSILLSIAVGYICRQRNNSRPPVESYTFDDSTDLQNPSFRYLW</sequence>
<gene>
    <name evidence="9" type="ORF">BON22_3592</name>
    <name evidence="8" type="ORF">CYFA0S_37e00232g</name>
</gene>
<proteinExistence type="predicted"/>
<evidence type="ECO:0000256" key="5">
    <source>
        <dbReference type="ARBA" id="ARBA00023136"/>
    </source>
</evidence>
<feature type="transmembrane region" description="Helical" evidence="6">
    <location>
        <begin position="35"/>
        <end position="55"/>
    </location>
</feature>
<reference evidence="9" key="3">
    <citation type="submission" date="2017-01" db="EMBL/GenBank/DDBJ databases">
        <authorList>
            <person name="Mah S.A."/>
            <person name="Swanson W.J."/>
            <person name="Moy G.W."/>
            <person name="Vacquier V.D."/>
        </authorList>
    </citation>
    <scope>NUCLEOTIDE SEQUENCE [LARGE SCALE GENOMIC DNA]</scope>
    <source>
        <strain evidence="9">65</strain>
    </source>
</reference>
<dbReference type="GO" id="GO:0022857">
    <property type="term" value="F:transmembrane transporter activity"/>
    <property type="evidence" value="ECO:0007669"/>
    <property type="project" value="InterPro"/>
</dbReference>
<keyword evidence="5 6" id="KW-0472">Membrane</keyword>
<feature type="transmembrane region" description="Helical" evidence="6">
    <location>
        <begin position="355"/>
        <end position="373"/>
    </location>
</feature>